<evidence type="ECO:0000259" key="1">
    <source>
        <dbReference type="Pfam" id="PF00248"/>
    </source>
</evidence>
<protein>
    <submittedName>
        <fullName evidence="2">Aldo/keto reductase</fullName>
    </submittedName>
</protein>
<dbReference type="InterPro" id="IPR036812">
    <property type="entry name" value="NAD(P)_OxRdtase_dom_sf"/>
</dbReference>
<feature type="domain" description="NADP-dependent oxidoreductase" evidence="1">
    <location>
        <begin position="17"/>
        <end position="197"/>
    </location>
</feature>
<name>A0A3P3XHA3_9SPIR</name>
<dbReference type="PANTHER" id="PTHR43312">
    <property type="entry name" value="D-THREO-ALDOSE 1-DEHYDROGENASE"/>
    <property type="match status" value="1"/>
</dbReference>
<evidence type="ECO:0000313" key="2">
    <source>
        <dbReference type="EMBL" id="SLM11844.1"/>
    </source>
</evidence>
<dbReference type="GO" id="GO:0016491">
    <property type="term" value="F:oxidoreductase activity"/>
    <property type="evidence" value="ECO:0007669"/>
    <property type="project" value="InterPro"/>
</dbReference>
<gene>
    <name evidence="2" type="ORF">SPIROBIBN47_210098</name>
</gene>
<dbReference type="PANTHER" id="PTHR43312:SF1">
    <property type="entry name" value="NADP-DEPENDENT OXIDOREDUCTASE DOMAIN-CONTAINING PROTEIN"/>
    <property type="match status" value="1"/>
</dbReference>
<dbReference type="CDD" id="cd19100">
    <property type="entry name" value="AKR_unchar"/>
    <property type="match status" value="1"/>
</dbReference>
<sequence>MIPQIPFGRTGHNSSRLLFGAAALANVSQAEADSALNLVLDSGINHLDTAASYGQAEERMGPWLAQHRHEVFLATKTEKRTKKEALAELERSLRLLHTDYIDLWQMHVLIKDDEWDIAMGEGGALEAFVEARQKGMVRFLGVTGHGKAAPAMHLRSLERFDFDSVLFPWNWPLAQDTAYAAAVRTLLYVCKKRNVAVQIIKAFLRRPWCDRPHMRATWYEPLEAPADISLALGWAWGIEGAFVNSAGDIHLLPTIIQEAARQPARPTDEAMAQMALRLGMQDLFA</sequence>
<dbReference type="Gene3D" id="3.20.20.100">
    <property type="entry name" value="NADP-dependent oxidoreductase domain"/>
    <property type="match status" value="1"/>
</dbReference>
<dbReference type="SUPFAM" id="SSF51430">
    <property type="entry name" value="NAD(P)-linked oxidoreductase"/>
    <property type="match status" value="1"/>
</dbReference>
<proteinExistence type="predicted"/>
<dbReference type="InterPro" id="IPR053135">
    <property type="entry name" value="AKR2_Oxidoreductase"/>
</dbReference>
<organism evidence="2">
    <name type="scientific">uncultured spirochete</name>
    <dbReference type="NCBI Taxonomy" id="156406"/>
    <lineage>
        <taxon>Bacteria</taxon>
        <taxon>Pseudomonadati</taxon>
        <taxon>Spirochaetota</taxon>
        <taxon>Spirochaetia</taxon>
        <taxon>Spirochaetales</taxon>
        <taxon>environmental samples</taxon>
    </lineage>
</organism>
<dbReference type="InterPro" id="IPR020471">
    <property type="entry name" value="AKR"/>
</dbReference>
<dbReference type="Pfam" id="PF00248">
    <property type="entry name" value="Aldo_ket_red"/>
    <property type="match status" value="1"/>
</dbReference>
<accession>A0A3P3XHA3</accession>
<dbReference type="AlphaFoldDB" id="A0A3P3XHA3"/>
<dbReference type="EMBL" id="FWDM01000014">
    <property type="protein sequence ID" value="SLM11844.1"/>
    <property type="molecule type" value="Genomic_DNA"/>
</dbReference>
<dbReference type="PRINTS" id="PR00069">
    <property type="entry name" value="ALDKETRDTASE"/>
</dbReference>
<dbReference type="InterPro" id="IPR023210">
    <property type="entry name" value="NADP_OxRdtase_dom"/>
</dbReference>
<reference evidence="2" key="1">
    <citation type="submission" date="2017-02" db="EMBL/GenBank/DDBJ databases">
        <authorList>
            <person name="Regsiter A."/>
            <person name="William W."/>
        </authorList>
    </citation>
    <scope>NUCLEOTIDE SEQUENCE</scope>
    <source>
        <strain evidence="2">Bib</strain>
    </source>
</reference>